<sequence>MTTVSTSRDVLIDPFGEDTEPISQICKSIPGKPSAQTVWRWIVKGRQGVFLKAIPIGREYATNREAVTAFLNAVGDAKARNYGKNQKPAEKPAKRGQASQRSR</sequence>
<evidence type="ECO:0000313" key="2">
    <source>
        <dbReference type="EMBL" id="TWU08852.1"/>
    </source>
</evidence>
<proteinExistence type="predicted"/>
<reference evidence="2 3" key="1">
    <citation type="submission" date="2019-02" db="EMBL/GenBank/DDBJ databases">
        <title>Deep-cultivation of Planctomycetes and their phenomic and genomic characterization uncovers novel biology.</title>
        <authorList>
            <person name="Wiegand S."/>
            <person name="Jogler M."/>
            <person name="Boedeker C."/>
            <person name="Pinto D."/>
            <person name="Vollmers J."/>
            <person name="Rivas-Marin E."/>
            <person name="Kohn T."/>
            <person name="Peeters S.H."/>
            <person name="Heuer A."/>
            <person name="Rast P."/>
            <person name="Oberbeckmann S."/>
            <person name="Bunk B."/>
            <person name="Jeske O."/>
            <person name="Meyerdierks A."/>
            <person name="Storesund J.E."/>
            <person name="Kallscheuer N."/>
            <person name="Luecker S."/>
            <person name="Lage O.M."/>
            <person name="Pohl T."/>
            <person name="Merkel B.J."/>
            <person name="Hornburger P."/>
            <person name="Mueller R.-W."/>
            <person name="Bruemmer F."/>
            <person name="Labrenz M."/>
            <person name="Spormann A.M."/>
            <person name="Op Den Camp H."/>
            <person name="Overmann J."/>
            <person name="Amann R."/>
            <person name="Jetten M.S.M."/>
            <person name="Mascher T."/>
            <person name="Medema M.H."/>
            <person name="Devos D.P."/>
            <person name="Kaster A.-K."/>
            <person name="Ovreas L."/>
            <person name="Rohde M."/>
            <person name="Galperin M.Y."/>
            <person name="Jogler C."/>
        </authorList>
    </citation>
    <scope>NUCLEOTIDE SEQUENCE [LARGE SCALE GENOMIC DNA]</scope>
    <source>
        <strain evidence="2 3">CA54</strain>
    </source>
</reference>
<evidence type="ECO:0000313" key="3">
    <source>
        <dbReference type="Proteomes" id="UP000320735"/>
    </source>
</evidence>
<dbReference type="OrthoDB" id="290434at2"/>
<protein>
    <submittedName>
        <fullName evidence="2">Uncharacterized protein</fullName>
    </submittedName>
</protein>
<dbReference type="Proteomes" id="UP000320735">
    <property type="component" value="Unassembled WGS sequence"/>
</dbReference>
<gene>
    <name evidence="2" type="ORF">CA54_40890</name>
</gene>
<keyword evidence="3" id="KW-1185">Reference proteome</keyword>
<comment type="caution">
    <text evidence="2">The sequence shown here is derived from an EMBL/GenBank/DDBJ whole genome shotgun (WGS) entry which is preliminary data.</text>
</comment>
<dbReference type="RefSeq" id="WP_146372637.1">
    <property type="nucleotide sequence ID" value="NZ_SJPP01000002.1"/>
</dbReference>
<feature type="region of interest" description="Disordered" evidence="1">
    <location>
        <begin position="79"/>
        <end position="103"/>
    </location>
</feature>
<accession>A0A5C6BB07</accession>
<organism evidence="2 3">
    <name type="scientific">Symmachiella macrocystis</name>
    <dbReference type="NCBI Taxonomy" id="2527985"/>
    <lineage>
        <taxon>Bacteria</taxon>
        <taxon>Pseudomonadati</taxon>
        <taxon>Planctomycetota</taxon>
        <taxon>Planctomycetia</taxon>
        <taxon>Planctomycetales</taxon>
        <taxon>Planctomycetaceae</taxon>
        <taxon>Symmachiella</taxon>
    </lineage>
</organism>
<dbReference type="AlphaFoldDB" id="A0A5C6BB07"/>
<evidence type="ECO:0000256" key="1">
    <source>
        <dbReference type="SAM" id="MobiDB-lite"/>
    </source>
</evidence>
<dbReference type="EMBL" id="SJPP01000002">
    <property type="protein sequence ID" value="TWU08852.1"/>
    <property type="molecule type" value="Genomic_DNA"/>
</dbReference>
<name>A0A5C6BB07_9PLAN</name>